<evidence type="ECO:0000313" key="6">
    <source>
        <dbReference type="Proteomes" id="UP000323012"/>
    </source>
</evidence>
<dbReference type="EMBL" id="VSED01000026">
    <property type="protein sequence ID" value="TYA38400.1"/>
    <property type="molecule type" value="Genomic_DNA"/>
</dbReference>
<reference evidence="3 6" key="3">
    <citation type="submission" date="2019-08" db="EMBL/GenBank/DDBJ databases">
        <title>Whole genome sequencing of Aggregatibacter actinomycetemcomitans cultured from blood stream infections in Denmark reveals a novel phylogenetic lineage expressing serotype a membrane O polysaccharide.</title>
        <authorList>
            <person name="Nedergaard S."/>
            <person name="Kobel C.M."/>
            <person name="Nielsen M.B."/>
            <person name="Moeller R.T."/>
            <person name="Jensen A.B."/>
            <person name="Noerskov-Lauritsen N."/>
        </authorList>
    </citation>
    <scope>NUCLEOTIDE SEQUENCE [LARGE SCALE GENOMIC DNA]</scope>
    <source>
        <strain evidence="3 6">PN_563</strain>
    </source>
</reference>
<dbReference type="GeneID" id="29931225"/>
<name>A0A142G3F2_AGGAC</name>
<dbReference type="EMBL" id="CP012959">
    <property type="protein sequence ID" value="AMQ95182.1"/>
    <property type="molecule type" value="Genomic_DNA"/>
</dbReference>
<sequence length="65" mass="7359">MAYFQAGNIVTWRLALNLPHIGIVSDKKTQMASPLLIHNIGKSTQEEVKYYIFGIIVTGFITRSY</sequence>
<dbReference type="Proteomes" id="UP000323012">
    <property type="component" value="Unassembled WGS sequence"/>
</dbReference>
<dbReference type="AlphaFoldDB" id="A0A142G3F2"/>
<organism evidence="3 6">
    <name type="scientific">Aggregatibacter actinomycetemcomitans</name>
    <name type="common">Actinobacillus actinomycetemcomitans</name>
    <name type="synonym">Haemophilus actinomycetemcomitans</name>
    <dbReference type="NCBI Taxonomy" id="714"/>
    <lineage>
        <taxon>Bacteria</taxon>
        <taxon>Pseudomonadati</taxon>
        <taxon>Pseudomonadota</taxon>
        <taxon>Gammaproteobacteria</taxon>
        <taxon>Pasteurellales</taxon>
        <taxon>Pasteurellaceae</taxon>
        <taxon>Aggregatibacter</taxon>
    </lineage>
</organism>
<dbReference type="Proteomes" id="UP000072236">
    <property type="component" value="Chromosome"/>
</dbReference>
<dbReference type="Pfam" id="PF06940">
    <property type="entry name" value="DUF1287"/>
    <property type="match status" value="1"/>
</dbReference>
<protein>
    <submittedName>
        <fullName evidence="1">C4-dicarboxylate ABC transporter</fullName>
    </submittedName>
    <submittedName>
        <fullName evidence="3">DUF1287 domain-containing protein</fullName>
    </submittedName>
</protein>
<dbReference type="RefSeq" id="WP_005538881.1">
    <property type="nucleotide sequence ID" value="NZ_CP012959.1"/>
</dbReference>
<evidence type="ECO:0000313" key="3">
    <source>
        <dbReference type="EMBL" id="TYA38400.1"/>
    </source>
</evidence>
<gene>
    <name evidence="1" type="ORF">ACT75_10785</name>
    <name evidence="2" type="ORF">CQR80_10270</name>
    <name evidence="3" type="ORF">FXB79_08905</name>
</gene>
<evidence type="ECO:0000313" key="5">
    <source>
        <dbReference type="Proteomes" id="UP000226080"/>
    </source>
</evidence>
<dbReference type="eggNOG" id="COG3738">
    <property type="taxonomic scope" value="Bacteria"/>
</dbReference>
<dbReference type="KEGG" id="aact:ACT75_10785"/>
<keyword evidence="5" id="KW-1185">Reference proteome</keyword>
<evidence type="ECO:0000313" key="1">
    <source>
        <dbReference type="EMBL" id="AMQ95182.1"/>
    </source>
</evidence>
<dbReference type="EMBL" id="PCGW01000024">
    <property type="protein sequence ID" value="PHO19837.1"/>
    <property type="molecule type" value="Genomic_DNA"/>
</dbReference>
<proteinExistence type="predicted"/>
<dbReference type="InterPro" id="IPR009706">
    <property type="entry name" value="DUF1287"/>
</dbReference>
<evidence type="ECO:0000313" key="2">
    <source>
        <dbReference type="EMBL" id="PHO19837.1"/>
    </source>
</evidence>
<dbReference type="OrthoDB" id="114026at2"/>
<accession>A0A142G3F2</accession>
<reference evidence="1 4" key="1">
    <citation type="submission" date="2015-10" db="EMBL/GenBank/DDBJ databases">
        <title>Tn-seq of a polymicrobial infection.</title>
        <authorList>
            <person name="Stacy A."/>
            <person name="Rumbaugh K.P."/>
            <person name="Whiteley M."/>
        </authorList>
    </citation>
    <scope>NUCLEOTIDE SEQUENCE [LARGE SCALE GENOMIC DNA]</scope>
    <source>
        <strain evidence="1 4">624</strain>
    </source>
</reference>
<evidence type="ECO:0000313" key="4">
    <source>
        <dbReference type="Proteomes" id="UP000072236"/>
    </source>
</evidence>
<dbReference type="Proteomes" id="UP000226080">
    <property type="component" value="Unassembled WGS sequence"/>
</dbReference>
<reference evidence="2 5" key="2">
    <citation type="submission" date="2017-10" db="EMBL/GenBank/DDBJ databases">
        <title>Draft genome sequences of Aggregatibacter actinomycetemcomitans strains 310a and 310b.</title>
        <authorList>
            <person name="May A.C."/>
            <person name="Ohta H."/>
            <person name="Maeda H."/>
            <person name="Kokeguchi S."/>
            <person name="Cugini C."/>
        </authorList>
    </citation>
    <scope>NUCLEOTIDE SEQUENCE [LARGE SCALE GENOMIC DNA]</scope>
    <source>
        <strain evidence="2 5">310b</strain>
    </source>
</reference>